<proteinExistence type="predicted"/>
<dbReference type="InterPro" id="IPR036865">
    <property type="entry name" value="CRAL-TRIO_dom_sf"/>
</dbReference>
<dbReference type="GO" id="GO:0016020">
    <property type="term" value="C:membrane"/>
    <property type="evidence" value="ECO:0007669"/>
    <property type="project" value="TreeGrafter"/>
</dbReference>
<keyword evidence="2" id="KW-1185">Reference proteome</keyword>
<accession>A0AAD7ZMP2</accession>
<reference evidence="1" key="2">
    <citation type="submission" date="2023-05" db="EMBL/GenBank/DDBJ databases">
        <authorList>
            <person name="Fouks B."/>
        </authorList>
    </citation>
    <scope>NUCLEOTIDE SEQUENCE</scope>
    <source>
        <strain evidence="1">Stay&amp;Tobe</strain>
        <tissue evidence="1">Testes</tissue>
    </source>
</reference>
<dbReference type="PANTHER" id="PTHR10174">
    <property type="entry name" value="ALPHA-TOCOPHEROL TRANSFER PROTEIN-RELATED"/>
    <property type="match status" value="1"/>
</dbReference>
<sequence>MCTSLDGNRFQMSPEVLCKPTPEIICHVREELGLDEKTIKDAVDGIKKWLELQPHLPKAEDDGRLERWLIRCKNNMEKTKQTIDMYYSLKTQVPELMSDWDVYQPWFDATVKYGFFASMPELTPEFDRVNIFGLLTPNLGDDFIRMCEDYYVKDIYIIDLKNVTLSLISKLSLSTIKKLETCTV</sequence>
<reference evidence="1" key="1">
    <citation type="journal article" date="2023" name="IScience">
        <title>Live-bearing cockroach genome reveals convergent evolutionary mechanisms linked to viviparity in insects and beyond.</title>
        <authorList>
            <person name="Fouks B."/>
            <person name="Harrison M.C."/>
            <person name="Mikhailova A.A."/>
            <person name="Marchal E."/>
            <person name="English S."/>
            <person name="Carruthers M."/>
            <person name="Jennings E.C."/>
            <person name="Chiamaka E.L."/>
            <person name="Frigard R.A."/>
            <person name="Pippel M."/>
            <person name="Attardo G.M."/>
            <person name="Benoit J.B."/>
            <person name="Bornberg-Bauer E."/>
            <person name="Tobe S.S."/>
        </authorList>
    </citation>
    <scope>NUCLEOTIDE SEQUENCE</scope>
    <source>
        <strain evidence="1">Stay&amp;Tobe</strain>
    </source>
</reference>
<evidence type="ECO:0000313" key="1">
    <source>
        <dbReference type="EMBL" id="KAJ9583505.1"/>
    </source>
</evidence>
<dbReference type="Proteomes" id="UP001233999">
    <property type="component" value="Unassembled WGS sequence"/>
</dbReference>
<organism evidence="1 2">
    <name type="scientific">Diploptera punctata</name>
    <name type="common">Pacific beetle cockroach</name>
    <dbReference type="NCBI Taxonomy" id="6984"/>
    <lineage>
        <taxon>Eukaryota</taxon>
        <taxon>Metazoa</taxon>
        <taxon>Ecdysozoa</taxon>
        <taxon>Arthropoda</taxon>
        <taxon>Hexapoda</taxon>
        <taxon>Insecta</taxon>
        <taxon>Pterygota</taxon>
        <taxon>Neoptera</taxon>
        <taxon>Polyneoptera</taxon>
        <taxon>Dictyoptera</taxon>
        <taxon>Blattodea</taxon>
        <taxon>Blaberoidea</taxon>
        <taxon>Blaberidae</taxon>
        <taxon>Diplopterinae</taxon>
        <taxon>Diploptera</taxon>
    </lineage>
</organism>
<dbReference type="EMBL" id="JASPKZ010007577">
    <property type="protein sequence ID" value="KAJ9583505.1"/>
    <property type="molecule type" value="Genomic_DNA"/>
</dbReference>
<evidence type="ECO:0000313" key="2">
    <source>
        <dbReference type="Proteomes" id="UP001233999"/>
    </source>
</evidence>
<dbReference type="Gene3D" id="3.40.525.10">
    <property type="entry name" value="CRAL-TRIO lipid binding domain"/>
    <property type="match status" value="1"/>
</dbReference>
<feature type="non-terminal residue" evidence="1">
    <location>
        <position position="184"/>
    </location>
</feature>
<dbReference type="PANTHER" id="PTHR10174:SF222">
    <property type="entry name" value="GH10083P-RELATED"/>
    <property type="match status" value="1"/>
</dbReference>
<name>A0AAD7ZMP2_DIPPU</name>
<dbReference type="InterPro" id="IPR036273">
    <property type="entry name" value="CRAL/TRIO_N_dom_sf"/>
</dbReference>
<dbReference type="SUPFAM" id="SSF46938">
    <property type="entry name" value="CRAL/TRIO N-terminal domain"/>
    <property type="match status" value="1"/>
</dbReference>
<protein>
    <submittedName>
        <fullName evidence="1">Uncharacterized protein</fullName>
    </submittedName>
</protein>
<comment type="caution">
    <text evidence="1">The sequence shown here is derived from an EMBL/GenBank/DDBJ whole genome shotgun (WGS) entry which is preliminary data.</text>
</comment>
<dbReference type="AlphaFoldDB" id="A0AAD7ZMP2"/>
<dbReference type="GO" id="GO:1902936">
    <property type="term" value="F:phosphatidylinositol bisphosphate binding"/>
    <property type="evidence" value="ECO:0007669"/>
    <property type="project" value="TreeGrafter"/>
</dbReference>
<gene>
    <name evidence="1" type="ORF">L9F63_022151</name>
</gene>